<dbReference type="HOGENOM" id="CLU_2343954_0_0_5"/>
<dbReference type="RefSeq" id="WP_012562582.1">
    <property type="nucleotide sequence ID" value="NC_011386.1"/>
</dbReference>
<dbReference type="STRING" id="504832.OCA5_c25590"/>
<dbReference type="EMBL" id="CP002826">
    <property type="protein sequence ID" value="AEI07254.1"/>
    <property type="molecule type" value="Genomic_DNA"/>
</dbReference>
<feature type="region of interest" description="Disordered" evidence="1">
    <location>
        <begin position="36"/>
        <end position="97"/>
    </location>
</feature>
<feature type="compositionally biased region" description="Basic and acidic residues" evidence="1">
    <location>
        <begin position="43"/>
        <end position="58"/>
    </location>
</feature>
<dbReference type="KEGG" id="ocg:OCA5_c25590"/>
<sequence>MKRQDFFAACLAAAAMIALPGASAMAQGMPTPGFQFGAAKPVSPEEKARAEALEKAARDAQSTVPAQKASNDPWANVRASDSGASGKKSKNAGKSVH</sequence>
<gene>
    <name evidence="3" type="ordered locus">OCA5_c25590</name>
</gene>
<evidence type="ECO:0000256" key="2">
    <source>
        <dbReference type="SAM" id="SignalP"/>
    </source>
</evidence>
<proteinExistence type="predicted"/>
<feature type="chain" id="PRO_5002844535" evidence="2">
    <location>
        <begin position="27"/>
        <end position="97"/>
    </location>
</feature>
<feature type="compositionally biased region" description="Polar residues" evidence="1">
    <location>
        <begin position="61"/>
        <end position="70"/>
    </location>
</feature>
<organism evidence="3 4">
    <name type="scientific">Afipia carboxidovorans (strain ATCC 49405 / DSM 1227 / KCTC 32145 / OM5)</name>
    <name type="common">Oligotropha carboxidovorans</name>
    <dbReference type="NCBI Taxonomy" id="504832"/>
    <lineage>
        <taxon>Bacteria</taxon>
        <taxon>Pseudomonadati</taxon>
        <taxon>Pseudomonadota</taxon>
        <taxon>Alphaproteobacteria</taxon>
        <taxon>Hyphomicrobiales</taxon>
        <taxon>Nitrobacteraceae</taxon>
        <taxon>Afipia</taxon>
    </lineage>
</organism>
<name>B6JBL2_AFIC5</name>
<reference evidence="3 4" key="1">
    <citation type="journal article" date="2011" name="J. Bacteriol.">
        <title>Complete genome sequences of the chemolithoautotrophic Oligotropha carboxidovorans strains OM4 and OM5.</title>
        <authorList>
            <person name="Volland S."/>
            <person name="Rachinger M."/>
            <person name="Strittmatter A."/>
            <person name="Daniel R."/>
            <person name="Gottschalk G."/>
            <person name="Meyer O."/>
        </authorList>
    </citation>
    <scope>NUCLEOTIDE SEQUENCE [LARGE SCALE GENOMIC DNA]</scope>
    <source>
        <strain evidence="4">ATCC 49405 / DSM 1227 / KCTC 32145 / OM5</strain>
    </source>
</reference>
<evidence type="ECO:0000313" key="4">
    <source>
        <dbReference type="Proteomes" id="UP000007730"/>
    </source>
</evidence>
<dbReference type="KEGG" id="oca:OCAR_5421"/>
<feature type="compositionally biased region" description="Basic residues" evidence="1">
    <location>
        <begin position="87"/>
        <end position="97"/>
    </location>
</feature>
<protein>
    <submittedName>
        <fullName evidence="3">Uncharacterized protein</fullName>
    </submittedName>
</protein>
<keyword evidence="4" id="KW-1185">Reference proteome</keyword>
<keyword evidence="2" id="KW-0732">Signal</keyword>
<accession>B6JBL2</accession>
<dbReference type="AlphaFoldDB" id="B6JBL2"/>
<evidence type="ECO:0000256" key="1">
    <source>
        <dbReference type="SAM" id="MobiDB-lite"/>
    </source>
</evidence>
<feature type="signal peptide" evidence="2">
    <location>
        <begin position="1"/>
        <end position="26"/>
    </location>
</feature>
<dbReference type="PATRIC" id="fig|504832.7.peg.2706"/>
<dbReference type="Proteomes" id="UP000007730">
    <property type="component" value="Chromosome"/>
</dbReference>
<evidence type="ECO:0000313" key="3">
    <source>
        <dbReference type="EMBL" id="AEI07254.1"/>
    </source>
</evidence>